<dbReference type="PANTHER" id="PTHR32024:SF1">
    <property type="entry name" value="KTR SYSTEM POTASSIUM UPTAKE PROTEIN B"/>
    <property type="match status" value="1"/>
</dbReference>
<dbReference type="GO" id="GO:0008324">
    <property type="term" value="F:monoatomic cation transmembrane transporter activity"/>
    <property type="evidence" value="ECO:0007669"/>
    <property type="project" value="InterPro"/>
</dbReference>
<feature type="transmembrane region" description="Helical" evidence="8">
    <location>
        <begin position="216"/>
        <end position="233"/>
    </location>
</feature>
<dbReference type="PATRIC" id="fig|1631356.3.peg.2651"/>
<evidence type="ECO:0000256" key="1">
    <source>
        <dbReference type="ARBA" id="ARBA00004651"/>
    </source>
</evidence>
<evidence type="ECO:0000256" key="2">
    <source>
        <dbReference type="ARBA" id="ARBA00022448"/>
    </source>
</evidence>
<evidence type="ECO:0000256" key="8">
    <source>
        <dbReference type="SAM" id="Phobius"/>
    </source>
</evidence>
<evidence type="ECO:0000256" key="7">
    <source>
        <dbReference type="ARBA" id="ARBA00023136"/>
    </source>
</evidence>
<dbReference type="InterPro" id="IPR003445">
    <property type="entry name" value="Cat_transpt"/>
</dbReference>
<keyword evidence="10" id="KW-1185">Reference proteome</keyword>
<gene>
    <name evidence="9" type="ORF">VV01_13480</name>
</gene>
<reference evidence="10" key="1">
    <citation type="submission" date="2015-03" db="EMBL/GenBank/DDBJ databases">
        <title>Luteipulveratus halotolerans sp. nov., a novel actinobacterium (Dermacoccaceae) from Sarawak, Malaysia.</title>
        <authorList>
            <person name="Juboi H."/>
            <person name="Basik A."/>
            <person name="Shamsul S.S."/>
            <person name="Arnold P."/>
            <person name="Schmitt E.K."/>
            <person name="Sanglier J.-J."/>
            <person name="Yeo T."/>
        </authorList>
    </citation>
    <scope>NUCLEOTIDE SEQUENCE [LARGE SCALE GENOMIC DNA]</scope>
    <source>
        <strain evidence="10">C296001</strain>
    </source>
</reference>
<keyword evidence="2" id="KW-0813">Transport</keyword>
<feature type="transmembrane region" description="Helical" evidence="8">
    <location>
        <begin position="117"/>
        <end position="137"/>
    </location>
</feature>
<feature type="transmembrane region" description="Helical" evidence="8">
    <location>
        <begin position="283"/>
        <end position="314"/>
    </location>
</feature>
<keyword evidence="4 8" id="KW-0812">Transmembrane</keyword>
<evidence type="ECO:0000256" key="5">
    <source>
        <dbReference type="ARBA" id="ARBA00022989"/>
    </source>
</evidence>
<evidence type="ECO:0000313" key="10">
    <source>
        <dbReference type="Proteomes" id="UP000037397"/>
    </source>
</evidence>
<keyword evidence="3" id="KW-1003">Cell membrane</keyword>
<dbReference type="GO" id="GO:0005886">
    <property type="term" value="C:plasma membrane"/>
    <property type="evidence" value="ECO:0007669"/>
    <property type="project" value="UniProtKB-SubCell"/>
</dbReference>
<comment type="subcellular location">
    <subcellularLocation>
        <location evidence="1">Cell membrane</location>
        <topology evidence="1">Multi-pass membrane protein</topology>
    </subcellularLocation>
</comment>
<organism evidence="9 10">
    <name type="scientific">Luteipulveratus halotolerans</name>
    <dbReference type="NCBI Taxonomy" id="1631356"/>
    <lineage>
        <taxon>Bacteria</taxon>
        <taxon>Bacillati</taxon>
        <taxon>Actinomycetota</taxon>
        <taxon>Actinomycetes</taxon>
        <taxon>Micrococcales</taxon>
        <taxon>Dermacoccaceae</taxon>
        <taxon>Luteipulveratus</taxon>
    </lineage>
</organism>
<keyword evidence="7 8" id="KW-0472">Membrane</keyword>
<comment type="caution">
    <text evidence="9">The sequence shown here is derived from an EMBL/GenBank/DDBJ whole genome shotgun (WGS) entry which is preliminary data.</text>
</comment>
<evidence type="ECO:0000313" key="9">
    <source>
        <dbReference type="EMBL" id="KNX39469.1"/>
    </source>
</evidence>
<keyword evidence="6" id="KW-0406">Ion transport</keyword>
<dbReference type="EMBL" id="LAIR01000002">
    <property type="protein sequence ID" value="KNX39469.1"/>
    <property type="molecule type" value="Genomic_DNA"/>
</dbReference>
<dbReference type="PANTHER" id="PTHR32024">
    <property type="entry name" value="TRK SYSTEM POTASSIUM UPTAKE PROTEIN TRKG-RELATED"/>
    <property type="match status" value="1"/>
</dbReference>
<feature type="transmembrane region" description="Helical" evidence="8">
    <location>
        <begin position="335"/>
        <end position="356"/>
    </location>
</feature>
<keyword evidence="5 8" id="KW-1133">Transmembrane helix</keyword>
<dbReference type="STRING" id="1631356.VV01_13480"/>
<evidence type="ECO:0000256" key="6">
    <source>
        <dbReference type="ARBA" id="ARBA00023065"/>
    </source>
</evidence>
<sequence>MAYLAVALIGTVLLLLPIASSGPGSPPIITAMFASVSSVCITGLSTVDIGTYWTPFGQAVILGLVQVGGLGIVTLGTLAALFVRGRLGVRDRMMAQRDAHTLSPGDVRGLLARIVRFYVALELFVVVVLTLRFALAYDMSWGKASWYGLFHGVSAGNSAGIALYPDSMVRFVGDWWVVGAMCVGVFVGGLGYPVLFELRERWRRPRSWSVHTRMTFWGSVGLLVIGCTSFLAFEWTNPGTMGPLSVHDKVVGALAGGIFPRTAGFNTVDYGAISDESMLTHMVLMFIGGGSAGTAGGIKITTFLVLAYVMWAEVRGERDVVISHRRIPEDTQRQAITIALGGIGCVMAGTIALTLLTEQPFQIVAFEAMSAFATVGLSANLTAHLPASAEVVLMVLMFIGRVGTITVMTSLAMNRRHRRFRLAEERPIVG</sequence>
<accession>A0A0L6CNZ1</accession>
<feature type="transmembrane region" description="Helical" evidence="8">
    <location>
        <begin position="60"/>
        <end position="83"/>
    </location>
</feature>
<evidence type="ECO:0000256" key="3">
    <source>
        <dbReference type="ARBA" id="ARBA00022475"/>
    </source>
</evidence>
<dbReference type="AlphaFoldDB" id="A0A0L6CNZ1"/>
<dbReference type="GO" id="GO:0030001">
    <property type="term" value="P:metal ion transport"/>
    <property type="evidence" value="ECO:0007669"/>
    <property type="project" value="UniProtKB-ARBA"/>
</dbReference>
<proteinExistence type="predicted"/>
<name>A0A0L6CNZ1_9MICO</name>
<dbReference type="Proteomes" id="UP000037397">
    <property type="component" value="Unassembled WGS sequence"/>
</dbReference>
<protein>
    <submittedName>
        <fullName evidence="9">ATPase</fullName>
    </submittedName>
</protein>
<dbReference type="Pfam" id="PF02386">
    <property type="entry name" value="TrkH"/>
    <property type="match status" value="1"/>
</dbReference>
<feature type="transmembrane region" description="Helical" evidence="8">
    <location>
        <begin position="175"/>
        <end position="195"/>
    </location>
</feature>
<feature type="transmembrane region" description="Helical" evidence="8">
    <location>
        <begin position="391"/>
        <end position="412"/>
    </location>
</feature>
<evidence type="ECO:0000256" key="4">
    <source>
        <dbReference type="ARBA" id="ARBA00022692"/>
    </source>
</evidence>